<sequence length="42" mass="4973">KGQCTYSAEELRDVKGMQSQDIQVRGERHSYEVIHRDHWVSL</sequence>
<dbReference type="InterPro" id="IPR036974">
    <property type="entry name" value="PUA_sf"/>
</dbReference>
<evidence type="ECO:0000313" key="1">
    <source>
        <dbReference type="EMBL" id="TKI91235.1"/>
    </source>
</evidence>
<accession>A0A9X9A2C3</accession>
<comment type="caution">
    <text evidence="1">The sequence shown here is derived from an EMBL/GenBank/DDBJ whole genome shotgun (WGS) entry which is preliminary data.</text>
</comment>
<name>A0A9X9A2C3_BACCE</name>
<reference evidence="1 2" key="1">
    <citation type="journal article" date="2019" name="Environ. Microbiol.">
        <title>An active ?-lactamase is a part of an orchestrated cell wall stress resistance network of Bacillus subtilis and related rhizosphere species.</title>
        <authorList>
            <person name="Bucher T."/>
            <person name="Keren-Paz A."/>
            <person name="Hausser J."/>
            <person name="Olender T."/>
            <person name="Cytryn E."/>
            <person name="Kolodkin-Gal I."/>
        </authorList>
    </citation>
    <scope>NUCLEOTIDE SEQUENCE [LARGE SCALE GENOMIC DNA]</scope>
    <source>
        <strain evidence="1 2">I32</strain>
    </source>
</reference>
<dbReference type="GO" id="GO:0003723">
    <property type="term" value="F:RNA binding"/>
    <property type="evidence" value="ECO:0007669"/>
    <property type="project" value="InterPro"/>
</dbReference>
<feature type="non-terminal residue" evidence="1">
    <location>
        <position position="1"/>
    </location>
</feature>
<evidence type="ECO:0000313" key="2">
    <source>
        <dbReference type="Proteomes" id="UP000308444"/>
    </source>
</evidence>
<organism evidence="1 2">
    <name type="scientific">Bacillus cereus</name>
    <dbReference type="NCBI Taxonomy" id="1396"/>
    <lineage>
        <taxon>Bacteria</taxon>
        <taxon>Bacillati</taxon>
        <taxon>Bacillota</taxon>
        <taxon>Bacilli</taxon>
        <taxon>Bacillales</taxon>
        <taxon>Bacillaceae</taxon>
        <taxon>Bacillus</taxon>
        <taxon>Bacillus cereus group</taxon>
    </lineage>
</organism>
<dbReference type="EMBL" id="SZOH01003237">
    <property type="protein sequence ID" value="TKI91235.1"/>
    <property type="molecule type" value="Genomic_DNA"/>
</dbReference>
<dbReference type="Gene3D" id="2.30.130.10">
    <property type="entry name" value="PUA domain"/>
    <property type="match status" value="1"/>
</dbReference>
<dbReference type="Proteomes" id="UP000308444">
    <property type="component" value="Unassembled WGS sequence"/>
</dbReference>
<protein>
    <submittedName>
        <fullName evidence="1">Glutamate 5-kinase</fullName>
    </submittedName>
</protein>
<proteinExistence type="predicted"/>
<gene>
    <name evidence="1" type="ORF">FC695_33155</name>
</gene>
<dbReference type="AlphaFoldDB" id="A0A9X9A2C3"/>